<dbReference type="SUPFAM" id="SSF52096">
    <property type="entry name" value="ClpP/crotonase"/>
    <property type="match status" value="1"/>
</dbReference>
<organism evidence="4 5">
    <name type="scientific">Helianthus annuus</name>
    <name type="common">Common sunflower</name>
    <dbReference type="NCBI Taxonomy" id="4232"/>
    <lineage>
        <taxon>Eukaryota</taxon>
        <taxon>Viridiplantae</taxon>
        <taxon>Streptophyta</taxon>
        <taxon>Embryophyta</taxon>
        <taxon>Tracheophyta</taxon>
        <taxon>Spermatophyta</taxon>
        <taxon>Magnoliopsida</taxon>
        <taxon>eudicotyledons</taxon>
        <taxon>Gunneridae</taxon>
        <taxon>Pentapetalae</taxon>
        <taxon>asterids</taxon>
        <taxon>campanulids</taxon>
        <taxon>Asterales</taxon>
        <taxon>Asteraceae</taxon>
        <taxon>Asteroideae</taxon>
        <taxon>Heliantheae alliance</taxon>
        <taxon>Heliantheae</taxon>
        <taxon>Helianthus</taxon>
    </lineage>
</organism>
<dbReference type="GO" id="GO:0006574">
    <property type="term" value="P:L-valine catabolic process"/>
    <property type="evidence" value="ECO:0007669"/>
    <property type="project" value="UniProtKB-UniRule"/>
</dbReference>
<evidence type="ECO:0000256" key="1">
    <source>
        <dbReference type="ARBA" id="ARBA00022801"/>
    </source>
</evidence>
<dbReference type="AlphaFoldDB" id="A0A251TMJ7"/>
<dbReference type="InterPro" id="IPR032259">
    <property type="entry name" value="HIBYL-CoA-H"/>
</dbReference>
<feature type="domain" description="Enoyl-CoA hydratase/isomerase" evidence="3">
    <location>
        <begin position="10"/>
        <end position="41"/>
    </location>
</feature>
<dbReference type="Gene3D" id="3.90.226.10">
    <property type="entry name" value="2-enoyl-CoA Hydratase, Chain A, domain 1"/>
    <property type="match status" value="2"/>
</dbReference>
<comment type="function">
    <text evidence="2">Hydrolyzes 3-hydroxyisobutyryl-CoA (HIBYL-CoA), a saline catabolite. Has high activity toward isobutyryl-CoA. Could be an isobutyryl-CoA dehydrogenase that functions in valine catabolism.</text>
</comment>
<evidence type="ECO:0000259" key="3">
    <source>
        <dbReference type="Pfam" id="PF16113"/>
    </source>
</evidence>
<dbReference type="EMBL" id="CM007899">
    <property type="protein sequence ID" value="OTG12310.1"/>
    <property type="molecule type" value="Genomic_DNA"/>
</dbReference>
<accession>A0A251TMJ7</accession>
<keyword evidence="5" id="KW-1185">Reference proteome</keyword>
<evidence type="ECO:0000313" key="4">
    <source>
        <dbReference type="EMBL" id="OTG12310.1"/>
    </source>
</evidence>
<dbReference type="InterPro" id="IPR029045">
    <property type="entry name" value="ClpP/crotonase-like_dom_sf"/>
</dbReference>
<keyword evidence="1 2" id="KW-0378">Hydrolase</keyword>
<sequence length="144" mass="15850">MFNLDIGVLEPVITGKNGSVIGGGVGISIHSTFRIVTENTVNISGFHQVNFIFNKSNNTIFKGMHFRSLINMLFEDFRDAEVLIGAFPDVGASYFLSRLPGFFGEYVGLTGARLNGAEMLVFGLGTHFVPSKVFVLVQCYQEYI</sequence>
<dbReference type="InterPro" id="IPR045004">
    <property type="entry name" value="ECH_dom"/>
</dbReference>
<proteinExistence type="inferred from homology"/>
<comment type="similarity">
    <text evidence="2">Belongs to the enoyl-CoA hydratase/isomerase family.</text>
</comment>
<evidence type="ECO:0000256" key="2">
    <source>
        <dbReference type="RuleBase" id="RU369070"/>
    </source>
</evidence>
<comment type="pathway">
    <text evidence="2">Amino-acid degradation; L-valine degradation.</text>
</comment>
<feature type="domain" description="Enoyl-CoA hydratase/isomerase" evidence="3">
    <location>
        <begin position="80"/>
        <end position="133"/>
    </location>
</feature>
<gene>
    <name evidence="4" type="ORF">HannXRQ_Chr10g0308271</name>
</gene>
<name>A0A251TMJ7_HELAN</name>
<keyword evidence="4" id="KW-0413">Isomerase</keyword>
<dbReference type="GO" id="GO:0016853">
    <property type="term" value="F:isomerase activity"/>
    <property type="evidence" value="ECO:0007669"/>
    <property type="project" value="UniProtKB-KW"/>
</dbReference>
<dbReference type="Proteomes" id="UP000215914">
    <property type="component" value="Chromosome 10"/>
</dbReference>
<reference evidence="5" key="1">
    <citation type="journal article" date="2017" name="Nature">
        <title>The sunflower genome provides insights into oil metabolism, flowering and Asterid evolution.</title>
        <authorList>
            <person name="Badouin H."/>
            <person name="Gouzy J."/>
            <person name="Grassa C.J."/>
            <person name="Murat F."/>
            <person name="Staton S.E."/>
            <person name="Cottret L."/>
            <person name="Lelandais-Briere C."/>
            <person name="Owens G.L."/>
            <person name="Carrere S."/>
            <person name="Mayjonade B."/>
            <person name="Legrand L."/>
            <person name="Gill N."/>
            <person name="Kane N.C."/>
            <person name="Bowers J.E."/>
            <person name="Hubner S."/>
            <person name="Bellec A."/>
            <person name="Berard A."/>
            <person name="Berges H."/>
            <person name="Blanchet N."/>
            <person name="Boniface M.C."/>
            <person name="Brunel D."/>
            <person name="Catrice O."/>
            <person name="Chaidir N."/>
            <person name="Claudel C."/>
            <person name="Donnadieu C."/>
            <person name="Faraut T."/>
            <person name="Fievet G."/>
            <person name="Helmstetter N."/>
            <person name="King M."/>
            <person name="Knapp S.J."/>
            <person name="Lai Z."/>
            <person name="Le Paslier M.C."/>
            <person name="Lippi Y."/>
            <person name="Lorenzon L."/>
            <person name="Mandel J.R."/>
            <person name="Marage G."/>
            <person name="Marchand G."/>
            <person name="Marquand E."/>
            <person name="Bret-Mestries E."/>
            <person name="Morien E."/>
            <person name="Nambeesan S."/>
            <person name="Nguyen T."/>
            <person name="Pegot-Espagnet P."/>
            <person name="Pouilly N."/>
            <person name="Raftis F."/>
            <person name="Sallet E."/>
            <person name="Schiex T."/>
            <person name="Thomas J."/>
            <person name="Vandecasteele C."/>
            <person name="Vares D."/>
            <person name="Vear F."/>
            <person name="Vautrin S."/>
            <person name="Crespi M."/>
            <person name="Mangin B."/>
            <person name="Burke J.M."/>
            <person name="Salse J."/>
            <person name="Munos S."/>
            <person name="Vincourt P."/>
            <person name="Rieseberg L.H."/>
            <person name="Langlade N.B."/>
        </authorList>
    </citation>
    <scope>NUCLEOTIDE SEQUENCE [LARGE SCALE GENOMIC DNA]</scope>
    <source>
        <strain evidence="5">cv. SF193</strain>
    </source>
</reference>
<dbReference type="GO" id="GO:0003860">
    <property type="term" value="F:3-hydroxyisobutyryl-CoA hydrolase activity"/>
    <property type="evidence" value="ECO:0007669"/>
    <property type="project" value="UniProtKB-UniRule"/>
</dbReference>
<dbReference type="Pfam" id="PF16113">
    <property type="entry name" value="ECH_2"/>
    <property type="match status" value="2"/>
</dbReference>
<dbReference type="EC" id="3.1.2.4" evidence="2"/>
<dbReference type="STRING" id="4232.A0A251TMJ7"/>
<dbReference type="InParanoid" id="A0A251TMJ7"/>
<protein>
    <recommendedName>
        <fullName evidence="2">3-hydroxyisobutyryl-CoA hydrolase</fullName>
        <shortName evidence="2">HIB-CoA hydrolase</shortName>
        <shortName evidence="2">HIBYL-CoA-H</shortName>
        <ecNumber evidence="2">3.1.2.4</ecNumber>
    </recommendedName>
    <alternativeName>
        <fullName evidence="2">3-hydroxyisobutyryl-coenzyme A hydrolase</fullName>
    </alternativeName>
</protein>
<evidence type="ECO:0000313" key="5">
    <source>
        <dbReference type="Proteomes" id="UP000215914"/>
    </source>
</evidence>
<dbReference type="PANTHER" id="PTHR43176">
    <property type="entry name" value="3-HYDROXYISOBUTYRYL-COA HYDROLASE-RELATED"/>
    <property type="match status" value="1"/>
</dbReference>
<dbReference type="PANTHER" id="PTHR43176:SF6">
    <property type="entry name" value="3-HYDROXYISOBUTYRYL-COA HYDROLASE"/>
    <property type="match status" value="1"/>
</dbReference>
<comment type="catalytic activity">
    <reaction evidence="2">
        <text>3-hydroxy-2-methylpropanoyl-CoA + H2O = 3-hydroxy-2-methylpropanoate + CoA + H(+)</text>
        <dbReference type="Rhea" id="RHEA:20888"/>
        <dbReference type="ChEBI" id="CHEBI:11805"/>
        <dbReference type="ChEBI" id="CHEBI:15377"/>
        <dbReference type="ChEBI" id="CHEBI:15378"/>
        <dbReference type="ChEBI" id="CHEBI:57287"/>
        <dbReference type="ChEBI" id="CHEBI:57340"/>
        <dbReference type="EC" id="3.1.2.4"/>
    </reaction>
</comment>